<keyword evidence="2" id="KW-1185">Reference proteome</keyword>
<evidence type="ECO:0000313" key="2">
    <source>
        <dbReference type="Proteomes" id="UP000037069"/>
    </source>
</evidence>
<dbReference type="EMBL" id="JRES01001077">
    <property type="protein sequence ID" value="KNC25709.1"/>
    <property type="molecule type" value="Genomic_DNA"/>
</dbReference>
<organism evidence="1 2">
    <name type="scientific">Lucilia cuprina</name>
    <name type="common">Green bottle fly</name>
    <name type="synonym">Australian sheep blowfly</name>
    <dbReference type="NCBI Taxonomy" id="7375"/>
    <lineage>
        <taxon>Eukaryota</taxon>
        <taxon>Metazoa</taxon>
        <taxon>Ecdysozoa</taxon>
        <taxon>Arthropoda</taxon>
        <taxon>Hexapoda</taxon>
        <taxon>Insecta</taxon>
        <taxon>Pterygota</taxon>
        <taxon>Neoptera</taxon>
        <taxon>Endopterygota</taxon>
        <taxon>Diptera</taxon>
        <taxon>Brachycera</taxon>
        <taxon>Muscomorpha</taxon>
        <taxon>Oestroidea</taxon>
        <taxon>Calliphoridae</taxon>
        <taxon>Luciliinae</taxon>
        <taxon>Lucilia</taxon>
    </lineage>
</organism>
<name>A0A0L0C2R5_LUCCU</name>
<gene>
    <name evidence="1" type="ORF">FF38_12895</name>
</gene>
<evidence type="ECO:0000313" key="1">
    <source>
        <dbReference type="EMBL" id="KNC25709.1"/>
    </source>
</evidence>
<reference evidence="1 2" key="1">
    <citation type="journal article" date="2015" name="Nat. Commun.">
        <title>Lucilia cuprina genome unlocks parasitic fly biology to underpin future interventions.</title>
        <authorList>
            <person name="Anstead C.A."/>
            <person name="Korhonen P.K."/>
            <person name="Young N.D."/>
            <person name="Hall R.S."/>
            <person name="Jex A.R."/>
            <person name="Murali S.C."/>
            <person name="Hughes D.S."/>
            <person name="Lee S.F."/>
            <person name="Perry T."/>
            <person name="Stroehlein A.J."/>
            <person name="Ansell B.R."/>
            <person name="Breugelmans B."/>
            <person name="Hofmann A."/>
            <person name="Qu J."/>
            <person name="Dugan S."/>
            <person name="Lee S.L."/>
            <person name="Chao H."/>
            <person name="Dinh H."/>
            <person name="Han Y."/>
            <person name="Doddapaneni H.V."/>
            <person name="Worley K.C."/>
            <person name="Muzny D.M."/>
            <person name="Ioannidis P."/>
            <person name="Waterhouse R.M."/>
            <person name="Zdobnov E.M."/>
            <person name="James P.J."/>
            <person name="Bagnall N.H."/>
            <person name="Kotze A.C."/>
            <person name="Gibbs R.A."/>
            <person name="Richards S."/>
            <person name="Batterham P."/>
            <person name="Gasser R.B."/>
        </authorList>
    </citation>
    <scope>NUCLEOTIDE SEQUENCE [LARGE SCALE GENOMIC DNA]</scope>
    <source>
        <strain evidence="1 2">LS</strain>
        <tissue evidence="1">Full body</tissue>
    </source>
</reference>
<protein>
    <submittedName>
        <fullName evidence="1">Uncharacterized protein</fullName>
    </submittedName>
</protein>
<dbReference type="AlphaFoldDB" id="A0A0L0C2R5"/>
<comment type="caution">
    <text evidence="1">The sequence shown here is derived from an EMBL/GenBank/DDBJ whole genome shotgun (WGS) entry which is preliminary data.</text>
</comment>
<sequence length="163" mass="18841">MFEFVVKLQQNSKTKLLEIVIGKTSITTTSNCYWLLAKLHITNNNNDDDNDENDNNKYVCIVKSSENNICFVINSKGLNNLSLDVLIPVNIINDDIIKRKFITGYYCMLQGLQDTVILHHYPFAIFAIETQKLTVELKETLFDRRSTELNPDVAVKKSQYMYH</sequence>
<dbReference type="Proteomes" id="UP000037069">
    <property type="component" value="Unassembled WGS sequence"/>
</dbReference>
<accession>A0A0L0C2R5</accession>
<proteinExistence type="predicted"/>